<evidence type="ECO:0000313" key="6">
    <source>
        <dbReference type="EMBL" id="QFJ54602.1"/>
    </source>
</evidence>
<dbReference type="InterPro" id="IPR050572">
    <property type="entry name" value="Fe-S_Ferredoxin"/>
</dbReference>
<evidence type="ECO:0000313" key="7">
    <source>
        <dbReference type="Proteomes" id="UP000327030"/>
    </source>
</evidence>
<dbReference type="PANTHER" id="PTHR43687:SF1">
    <property type="entry name" value="FERREDOXIN III"/>
    <property type="match status" value="1"/>
</dbReference>
<organism evidence="6 7">
    <name type="scientific">Pseudobutyrivibrio xylanivorans</name>
    <dbReference type="NCBI Taxonomy" id="185007"/>
    <lineage>
        <taxon>Bacteria</taxon>
        <taxon>Bacillati</taxon>
        <taxon>Bacillota</taxon>
        <taxon>Clostridia</taxon>
        <taxon>Lachnospirales</taxon>
        <taxon>Lachnospiraceae</taxon>
        <taxon>Pseudobutyrivibrio</taxon>
    </lineage>
</organism>
<dbReference type="RefSeq" id="WP_151623089.1">
    <property type="nucleotide sequence ID" value="NZ_CP043028.1"/>
</dbReference>
<keyword evidence="2" id="KW-0479">Metal-binding</keyword>
<evidence type="ECO:0000259" key="5">
    <source>
        <dbReference type="PROSITE" id="PS51379"/>
    </source>
</evidence>
<dbReference type="GO" id="GO:0046872">
    <property type="term" value="F:metal ion binding"/>
    <property type="evidence" value="ECO:0007669"/>
    <property type="project" value="UniProtKB-KW"/>
</dbReference>
<evidence type="ECO:0000256" key="1">
    <source>
        <dbReference type="ARBA" id="ARBA00022485"/>
    </source>
</evidence>
<dbReference type="GO" id="GO:0051539">
    <property type="term" value="F:4 iron, 4 sulfur cluster binding"/>
    <property type="evidence" value="ECO:0007669"/>
    <property type="project" value="UniProtKB-KW"/>
</dbReference>
<dbReference type="OrthoDB" id="9803192at2"/>
<dbReference type="AlphaFoldDB" id="A0A5P6VQE5"/>
<dbReference type="PROSITE" id="PS51379">
    <property type="entry name" value="4FE4S_FER_2"/>
    <property type="match status" value="2"/>
</dbReference>
<dbReference type="InterPro" id="IPR017900">
    <property type="entry name" value="4Fe4S_Fe_S_CS"/>
</dbReference>
<evidence type="ECO:0000256" key="3">
    <source>
        <dbReference type="ARBA" id="ARBA00023004"/>
    </source>
</evidence>
<dbReference type="Pfam" id="PF13237">
    <property type="entry name" value="Fer4_10"/>
    <property type="match status" value="1"/>
</dbReference>
<sequence>MGQFLPFTKQVIKNLFSAPATTQYPFVERVYPERTRGHVDINKDSCILCGMCMRSCPPGAIKVDRAGKTWSINRFDCIQCGYCAEKCPKKCLSITPGYQEPGPEKFAYTVEVPYEPPKPAAKTVAN</sequence>
<evidence type="ECO:0000256" key="2">
    <source>
        <dbReference type="ARBA" id="ARBA00022723"/>
    </source>
</evidence>
<keyword evidence="4" id="KW-0411">Iron-sulfur</keyword>
<dbReference type="Proteomes" id="UP000327030">
    <property type="component" value="Chromosome 1"/>
</dbReference>
<feature type="domain" description="4Fe-4S ferredoxin-type" evidence="5">
    <location>
        <begin position="37"/>
        <end position="66"/>
    </location>
</feature>
<keyword evidence="1" id="KW-0004">4Fe-4S</keyword>
<dbReference type="Gene3D" id="3.30.70.20">
    <property type="match status" value="2"/>
</dbReference>
<dbReference type="KEGG" id="pxv:FXF36_06920"/>
<gene>
    <name evidence="6" type="ORF">FXF36_06920</name>
</gene>
<name>A0A5P6VQE5_PSEXY</name>
<keyword evidence="3" id="KW-0408">Iron</keyword>
<dbReference type="PROSITE" id="PS00198">
    <property type="entry name" value="4FE4S_FER_1"/>
    <property type="match status" value="2"/>
</dbReference>
<dbReference type="SUPFAM" id="SSF46548">
    <property type="entry name" value="alpha-helical ferredoxin"/>
    <property type="match status" value="1"/>
</dbReference>
<dbReference type="PANTHER" id="PTHR43687">
    <property type="entry name" value="ADENYLYLSULFATE REDUCTASE, BETA SUBUNIT"/>
    <property type="match status" value="1"/>
</dbReference>
<dbReference type="InterPro" id="IPR017896">
    <property type="entry name" value="4Fe4S_Fe-S-bd"/>
</dbReference>
<feature type="domain" description="4Fe-4S ferredoxin-type" evidence="5">
    <location>
        <begin position="68"/>
        <end position="97"/>
    </location>
</feature>
<dbReference type="EMBL" id="CP043028">
    <property type="protein sequence ID" value="QFJ54602.1"/>
    <property type="molecule type" value="Genomic_DNA"/>
</dbReference>
<reference evidence="7" key="1">
    <citation type="submission" date="2019-08" db="EMBL/GenBank/DDBJ databases">
        <title>Complete Genome Sequence of the Polysaccharide-Degrading Rumen Bacterium Pseudobutyrivibrio xylanivorans MA3014.</title>
        <authorList>
            <person name="Palevich N."/>
            <person name="Maclean P.H."/>
            <person name="Kelly W.J."/>
            <person name="Leahy S.C."/>
            <person name="Rakonjac J."/>
            <person name="Attwood G.T."/>
        </authorList>
    </citation>
    <scope>NUCLEOTIDE SEQUENCE [LARGE SCALE GENOMIC DNA]</scope>
    <source>
        <strain evidence="7">MA3014</strain>
    </source>
</reference>
<protein>
    <submittedName>
        <fullName evidence="6">4Fe-4S dicluster domain-containing protein</fullName>
    </submittedName>
</protein>
<evidence type="ECO:0000256" key="4">
    <source>
        <dbReference type="ARBA" id="ARBA00023014"/>
    </source>
</evidence>
<proteinExistence type="predicted"/>
<accession>A0A5P6VQE5</accession>